<evidence type="ECO:0000313" key="2">
    <source>
        <dbReference type="Proteomes" id="UP000294530"/>
    </source>
</evidence>
<dbReference type="OrthoDB" id="114545at2759"/>
<accession>A0A976IG34</accession>
<comment type="caution">
    <text evidence="1">The sequence shown here is derived from an EMBL/GenBank/DDBJ whole genome shotgun (WGS) entry which is preliminary data.</text>
</comment>
<keyword evidence="2" id="KW-1185">Reference proteome</keyword>
<organism evidence="1 2">
    <name type="scientific">Bremia lactucae</name>
    <name type="common">Lettuce downy mildew</name>
    <dbReference type="NCBI Taxonomy" id="4779"/>
    <lineage>
        <taxon>Eukaryota</taxon>
        <taxon>Sar</taxon>
        <taxon>Stramenopiles</taxon>
        <taxon>Oomycota</taxon>
        <taxon>Peronosporomycetes</taxon>
        <taxon>Peronosporales</taxon>
        <taxon>Peronosporaceae</taxon>
        <taxon>Bremia</taxon>
    </lineage>
</organism>
<dbReference type="AlphaFoldDB" id="A0A976IG34"/>
<evidence type="ECO:0000313" key="1">
    <source>
        <dbReference type="EMBL" id="TDH71083.1"/>
    </source>
</evidence>
<sequence>MPPRFFKDGTQVIFKRIFINMVLTTDRDITVKKEFSSLALVLEHTADDAVQCLKMLKKSLAEYDFRHGHKFLSSAKSYMKSDIRYAKDISSDLKHVAQQINKSKNHSKSEVELAQSSMNATANAMNVLKTRSRIYDETDGRATGVKGMIQNIVGGANKGIDKVVYTDNQIDLDGENGSSDTVESLVEITLQNSFDLNVLKHQISTAENSLIPSIVERAQEAVHEAEETLKCDMTTPTPERMKKKGQMKRLFVAQQTGKNVQMGWVTLQWLLEAHGWKVLSLTILIYVARQRYNEVVSRRHHDQTLAAANDPVRVAVLHRQVARVRHKQQDVHTQTTYQSIQKCKK</sequence>
<dbReference type="RefSeq" id="XP_067820582.1">
    <property type="nucleotide sequence ID" value="XM_067962745.1"/>
</dbReference>
<dbReference type="Proteomes" id="UP000294530">
    <property type="component" value="Unassembled WGS sequence"/>
</dbReference>
<protein>
    <submittedName>
        <fullName evidence="1">Uncharacterized protein</fullName>
    </submittedName>
</protein>
<dbReference type="GeneID" id="94348416"/>
<proteinExistence type="predicted"/>
<dbReference type="EMBL" id="SHOA02000062">
    <property type="protein sequence ID" value="TDH71083.1"/>
    <property type="molecule type" value="Genomic_DNA"/>
</dbReference>
<name>A0A976IG34_BRELC</name>
<reference evidence="1 2" key="1">
    <citation type="journal article" date="2021" name="Genome Biol.">
        <title>AFLAP: assembly-free linkage analysis pipeline using k-mers from genome sequencing data.</title>
        <authorList>
            <person name="Fletcher K."/>
            <person name="Zhang L."/>
            <person name="Gil J."/>
            <person name="Han R."/>
            <person name="Cavanaugh K."/>
            <person name="Michelmore R."/>
        </authorList>
    </citation>
    <scope>NUCLEOTIDE SEQUENCE [LARGE SCALE GENOMIC DNA]</scope>
    <source>
        <strain evidence="1 2">SF5</strain>
    </source>
</reference>
<dbReference type="KEGG" id="blac:94348416"/>
<gene>
    <name evidence="1" type="ORF">CCR75_004659</name>
</gene>